<organism evidence="2 3">
    <name type="scientific">Candidatus Lloydbacteria bacterium RIFCSPHIGHO2_02_FULL_54_17</name>
    <dbReference type="NCBI Taxonomy" id="1798664"/>
    <lineage>
        <taxon>Bacteria</taxon>
        <taxon>Candidatus Lloydiibacteriota</taxon>
    </lineage>
</organism>
<name>A0A1G2DG42_9BACT</name>
<sequence length="256" mass="29342">MSEYYNPKRARNVYDPSAKTPFRLSRSKIDLFVECPRCFYIDRRLGVGRPPGFPFSLNSAVDTLLKKEFDIHRADKTSHPLMKAYGLDAVPYDDPRMDEWRDALRRGITFHHVATNLTVTGGIDDVWVDPKGELIIVDYKATAKAGEVSIDAEWQNGYKRQMEVYQWLFRKNTFAVSPTGYFVYCNGQTDRKAFDGKLEFTIKLIPYTGNDAWVEPALSDIKKTLDGALPLPSENCDYCRYREAVKELGIENDLSI</sequence>
<comment type="caution">
    <text evidence="2">The sequence shown here is derived from an EMBL/GenBank/DDBJ whole genome shotgun (WGS) entry which is preliminary data.</text>
</comment>
<dbReference type="AlphaFoldDB" id="A0A1G2DG42"/>
<feature type="domain" description="PD-(D/E)XK endonuclease-like" evidence="1">
    <location>
        <begin position="23"/>
        <end position="243"/>
    </location>
</feature>
<gene>
    <name evidence="2" type="ORF">A3C93_05775</name>
</gene>
<evidence type="ECO:0000313" key="3">
    <source>
        <dbReference type="Proteomes" id="UP000178636"/>
    </source>
</evidence>
<dbReference type="STRING" id="1798664.A3C93_05775"/>
<dbReference type="InterPro" id="IPR011604">
    <property type="entry name" value="PDDEXK-like_dom_sf"/>
</dbReference>
<reference evidence="2 3" key="1">
    <citation type="journal article" date="2016" name="Nat. Commun.">
        <title>Thousands of microbial genomes shed light on interconnected biogeochemical processes in an aquifer system.</title>
        <authorList>
            <person name="Anantharaman K."/>
            <person name="Brown C.T."/>
            <person name="Hug L.A."/>
            <person name="Sharon I."/>
            <person name="Castelle C.J."/>
            <person name="Probst A.J."/>
            <person name="Thomas B.C."/>
            <person name="Singh A."/>
            <person name="Wilkins M.J."/>
            <person name="Karaoz U."/>
            <person name="Brodie E.L."/>
            <person name="Williams K.H."/>
            <person name="Hubbard S.S."/>
            <person name="Banfield J.F."/>
        </authorList>
    </citation>
    <scope>NUCLEOTIDE SEQUENCE [LARGE SCALE GENOMIC DNA]</scope>
</reference>
<dbReference type="EMBL" id="MHLO01000027">
    <property type="protein sequence ID" value="OGZ11921.1"/>
    <property type="molecule type" value="Genomic_DNA"/>
</dbReference>
<protein>
    <recommendedName>
        <fullName evidence="1">PD-(D/E)XK endonuclease-like domain-containing protein</fullName>
    </recommendedName>
</protein>
<dbReference type="Gene3D" id="3.90.320.10">
    <property type="match status" value="1"/>
</dbReference>
<accession>A0A1G2DG42</accession>
<evidence type="ECO:0000259" key="1">
    <source>
        <dbReference type="Pfam" id="PF12705"/>
    </source>
</evidence>
<dbReference type="InterPro" id="IPR038726">
    <property type="entry name" value="PDDEXK_AddAB-type"/>
</dbReference>
<dbReference type="Pfam" id="PF12705">
    <property type="entry name" value="PDDEXK_1"/>
    <property type="match status" value="1"/>
</dbReference>
<proteinExistence type="predicted"/>
<evidence type="ECO:0000313" key="2">
    <source>
        <dbReference type="EMBL" id="OGZ11921.1"/>
    </source>
</evidence>
<dbReference type="Proteomes" id="UP000178636">
    <property type="component" value="Unassembled WGS sequence"/>
</dbReference>